<dbReference type="Proteomes" id="UP000471199">
    <property type="component" value="Unassembled WGS sequence"/>
</dbReference>
<evidence type="ECO:0000313" key="2">
    <source>
        <dbReference type="Proteomes" id="UP000471199"/>
    </source>
</evidence>
<comment type="caution">
    <text evidence="1">The sequence shown here is derived from an EMBL/GenBank/DDBJ whole genome shotgun (WGS) entry which is preliminary data.</text>
</comment>
<dbReference type="AlphaFoldDB" id="A0A7X3FEC3"/>
<gene>
    <name evidence="1" type="ORF">GO814_14995</name>
</gene>
<evidence type="ECO:0000313" key="1">
    <source>
        <dbReference type="EMBL" id="MVK36448.1"/>
    </source>
</evidence>
<sequence>MNIDNDDVEMQFKVKATFTVKVKATFHKHTDLQDVEEYLINKIHDELEKYMDEFQVEDVDRLL</sequence>
<proteinExistence type="predicted"/>
<reference evidence="1 2" key="1">
    <citation type="submission" date="2019-11" db="EMBL/GenBank/DDBJ databases">
        <title>Implementation of targeted gown and glove precautions to prevent Staphylococcus aureus acquisition in community-based nursing homes.</title>
        <authorList>
            <person name="Stine O.C."/>
        </authorList>
    </citation>
    <scope>NUCLEOTIDE SEQUENCE [LARGE SCALE GENOMIC DNA]</scope>
    <source>
        <strain evidence="1 2">S_2062.LAUP.DI</strain>
    </source>
</reference>
<organism evidence="1 2">
    <name type="scientific">Staphylococcus aureus</name>
    <dbReference type="NCBI Taxonomy" id="1280"/>
    <lineage>
        <taxon>Bacteria</taxon>
        <taxon>Bacillati</taxon>
        <taxon>Bacillota</taxon>
        <taxon>Bacilli</taxon>
        <taxon>Bacillales</taxon>
        <taxon>Staphylococcaceae</taxon>
        <taxon>Staphylococcus</taxon>
    </lineage>
</organism>
<accession>A0A7X3FEC3</accession>
<dbReference type="EMBL" id="WPTS01000048">
    <property type="protein sequence ID" value="MVK36448.1"/>
    <property type="molecule type" value="Genomic_DNA"/>
</dbReference>
<name>A0A7X3FEC3_STAAU</name>
<protein>
    <submittedName>
        <fullName evidence="1">Uncharacterized protein</fullName>
    </submittedName>
</protein>